<sequence>MPQFRPKYISYVSEFRPEPMNGFIRSFAAFWFEEVLGNRKPYRDVVCNALALVCKRWNVECQSKDTMCFCDAIPNWGPHSDVAEPLSRVGSRIPLVLLLNAMNELILRNIERLQAPFNAEHGRAGSILQTLSEGIRLCARPLGTKSEDMLHVSSCLRCDLMPAHDIGINNKVVINRGQKSPTPYCECAEIRDSEGLPPLAVLQEPIR</sequence>
<reference evidence="1" key="1">
    <citation type="submission" date="2016-07" db="EMBL/GenBank/DDBJ databases">
        <title>Microvirga ossetica sp. nov. a new species of rhizobia isolated from root nodules of the legume species Vicia alpestris Steven originated from North Ossetia region in the Caucasus.</title>
        <authorList>
            <person name="Safronova V.I."/>
            <person name="Kuznetsova I.G."/>
            <person name="Sazanova A.L."/>
            <person name="Belimov A."/>
            <person name="Andronov E."/>
            <person name="Osledkin Y.S."/>
            <person name="Onishchuk O.P."/>
            <person name="Kurchak O.N."/>
            <person name="Shaposhnikov A.I."/>
            <person name="Willems A."/>
            <person name="Tikhonovich I.A."/>
        </authorList>
    </citation>
    <scope>NUCLEOTIDE SEQUENCE [LARGE SCALE GENOMIC DNA]</scope>
    <source>
        <strain evidence="1">V5/3M</strain>
        <plasmid evidence="1">unnamed2</plasmid>
    </source>
</reference>
<dbReference type="InterPro" id="IPR023214">
    <property type="entry name" value="HAD_sf"/>
</dbReference>
<accession>A0A1B2EVJ8</accession>
<evidence type="ECO:0000313" key="1">
    <source>
        <dbReference type="EMBL" id="ANY84007.1"/>
    </source>
</evidence>
<dbReference type="AlphaFoldDB" id="A0A1B2EVJ8"/>
<dbReference type="KEGG" id="moc:BB934_37725"/>
<name>A0A1B2EVJ8_9HYPH</name>
<dbReference type="Gene3D" id="1.10.150.750">
    <property type="match status" value="1"/>
</dbReference>
<organism evidence="1">
    <name type="scientific">Microvirga ossetica</name>
    <dbReference type="NCBI Taxonomy" id="1882682"/>
    <lineage>
        <taxon>Bacteria</taxon>
        <taxon>Pseudomonadati</taxon>
        <taxon>Pseudomonadota</taxon>
        <taxon>Alphaproteobacteria</taxon>
        <taxon>Hyphomicrobiales</taxon>
        <taxon>Methylobacteriaceae</taxon>
        <taxon>Microvirga</taxon>
    </lineage>
</organism>
<dbReference type="SUPFAM" id="SSF56784">
    <property type="entry name" value="HAD-like"/>
    <property type="match status" value="1"/>
</dbReference>
<geneLocation type="plasmid" evidence="1">
    <name>unnamed2</name>
</geneLocation>
<keyword evidence="1" id="KW-0614">Plasmid</keyword>
<dbReference type="InterPro" id="IPR036412">
    <property type="entry name" value="HAD-like_sf"/>
</dbReference>
<dbReference type="EMBL" id="CP016619">
    <property type="protein sequence ID" value="ANY84007.1"/>
    <property type="molecule type" value="Genomic_DNA"/>
</dbReference>
<proteinExistence type="predicted"/>
<gene>
    <name evidence="1" type="ORF">BB934_37725</name>
</gene>
<protein>
    <submittedName>
        <fullName evidence="1">Uncharacterized protein</fullName>
    </submittedName>
</protein>
<dbReference type="Gene3D" id="3.40.50.1000">
    <property type="entry name" value="HAD superfamily/HAD-like"/>
    <property type="match status" value="1"/>
</dbReference>